<dbReference type="PANTHER" id="PTHR31339">
    <property type="entry name" value="PECTIN LYASE-RELATED"/>
    <property type="match status" value="1"/>
</dbReference>
<feature type="signal peptide" evidence="5">
    <location>
        <begin position="1"/>
        <end position="26"/>
    </location>
</feature>
<accession>A0A1G7JS56</accession>
<feature type="domain" description="Rhamnogalacturonase A/B/Epimerase-like pectate lyase" evidence="6">
    <location>
        <begin position="40"/>
        <end position="94"/>
    </location>
</feature>
<evidence type="ECO:0000259" key="6">
    <source>
        <dbReference type="Pfam" id="PF12708"/>
    </source>
</evidence>
<dbReference type="InterPro" id="IPR024535">
    <property type="entry name" value="RHGA/B-epi-like_pectate_lyase"/>
</dbReference>
<dbReference type="PANTHER" id="PTHR31339:SF9">
    <property type="entry name" value="PLASMIN AND FIBRONECTIN-BINDING PROTEIN A"/>
    <property type="match status" value="1"/>
</dbReference>
<comment type="similarity">
    <text evidence="1 4">Belongs to the glycosyl hydrolase 28 family.</text>
</comment>
<dbReference type="AlphaFoldDB" id="A0A1G7JS56"/>
<dbReference type="InterPro" id="IPR012334">
    <property type="entry name" value="Pectin_lyas_fold"/>
</dbReference>
<evidence type="ECO:0000256" key="3">
    <source>
        <dbReference type="ARBA" id="ARBA00023295"/>
    </source>
</evidence>
<dbReference type="Gene3D" id="2.160.20.10">
    <property type="entry name" value="Single-stranded right-handed beta-helix, Pectin lyase-like"/>
    <property type="match status" value="1"/>
</dbReference>
<dbReference type="Pfam" id="PF12708">
    <property type="entry name" value="Pect-lyase_RHGA_epim"/>
    <property type="match status" value="1"/>
</dbReference>
<evidence type="ECO:0000256" key="1">
    <source>
        <dbReference type="ARBA" id="ARBA00008834"/>
    </source>
</evidence>
<evidence type="ECO:0000313" key="7">
    <source>
        <dbReference type="EMBL" id="SDF27760.1"/>
    </source>
</evidence>
<dbReference type="GO" id="GO:0005975">
    <property type="term" value="P:carbohydrate metabolic process"/>
    <property type="evidence" value="ECO:0007669"/>
    <property type="project" value="InterPro"/>
</dbReference>
<gene>
    <name evidence="7" type="ORF">SAMN05444167_1930</name>
</gene>
<evidence type="ECO:0000256" key="4">
    <source>
        <dbReference type="RuleBase" id="RU361169"/>
    </source>
</evidence>
<reference evidence="7 8" key="1">
    <citation type="submission" date="2016-10" db="EMBL/GenBank/DDBJ databases">
        <authorList>
            <person name="de Groot N.N."/>
        </authorList>
    </citation>
    <scope>NUCLEOTIDE SEQUENCE [LARGE SCALE GENOMIC DNA]</scope>
    <source>
        <strain evidence="7 8">GAS232</strain>
    </source>
</reference>
<dbReference type="EMBL" id="LT629690">
    <property type="protein sequence ID" value="SDF27760.1"/>
    <property type="molecule type" value="Genomic_DNA"/>
</dbReference>
<evidence type="ECO:0000256" key="2">
    <source>
        <dbReference type="ARBA" id="ARBA00022801"/>
    </source>
</evidence>
<protein>
    <submittedName>
        <fullName evidence="7">Polygalacturonase</fullName>
    </submittedName>
</protein>
<keyword evidence="5" id="KW-0732">Signal</keyword>
<keyword evidence="2 4" id="KW-0378">Hydrolase</keyword>
<dbReference type="SMART" id="SM00710">
    <property type="entry name" value="PbH1"/>
    <property type="match status" value="5"/>
</dbReference>
<dbReference type="SUPFAM" id="SSF51126">
    <property type="entry name" value="Pectin lyase-like"/>
    <property type="match status" value="1"/>
</dbReference>
<sequence length="543" mass="58329">MNSARRDLLKFSPLALAAFVPSVGSAQVTGASTPSTPTVFDVRNYGAMGTGKQLDTNGINAAIEAANKAGGGTVVFPAGTYLTFSIRLKSNVHLYLSQGAVILAAESPKPGETTGQMGGTYDAAEPQNPAIEPFQDYGHNHWHNSLIWGEGIENVSITGPGLIYGKGLSFGATRAARGDYPIYKAEQAGVGNKAIAMKNCRNVTFREFRLLKGGHFGFLLTGVDNLVIDGLLIDTDRDGIDIDCCKNVHVSNCTVNSPWDDGICPKSSYALGYARATENVTITGCTVTGDYMLGTVLDGTYKHFAADAPQTYRTGRIKCGTESNGGFKNITISNCVFDGCHSLCLESEDGALCEDIAISNITMRDLFAGPLFFRLGARLRGPKPETKPGTLQRIVVNNITSYNSTSNLCNILSGIPDFPIRDMKISNFYMQHQGGATADKAKLVPPEEIAKYPDPEMFGPMPAQGFFLRHVHNVELSHVEIAPVKADARPSFVLEEVNRADFFAITAPTTPSAFDFRHAKDVRVGWSRAAKDAVFADASGKTL</sequence>
<dbReference type="Proteomes" id="UP000182427">
    <property type="component" value="Chromosome I"/>
</dbReference>
<dbReference type="Pfam" id="PF00295">
    <property type="entry name" value="Glyco_hydro_28"/>
    <property type="match status" value="1"/>
</dbReference>
<evidence type="ECO:0000313" key="8">
    <source>
        <dbReference type="Proteomes" id="UP000182427"/>
    </source>
</evidence>
<dbReference type="RefSeq" id="WP_083344947.1">
    <property type="nucleotide sequence ID" value="NZ_LT629690.1"/>
</dbReference>
<feature type="chain" id="PRO_5009241568" evidence="5">
    <location>
        <begin position="27"/>
        <end position="543"/>
    </location>
</feature>
<dbReference type="GO" id="GO:0004650">
    <property type="term" value="F:polygalacturonase activity"/>
    <property type="evidence" value="ECO:0007669"/>
    <property type="project" value="InterPro"/>
</dbReference>
<dbReference type="InterPro" id="IPR006626">
    <property type="entry name" value="PbH1"/>
</dbReference>
<name>A0A1G7JS56_9BACT</name>
<dbReference type="InterPro" id="IPR051801">
    <property type="entry name" value="GH28_Enzymes"/>
</dbReference>
<dbReference type="InterPro" id="IPR000743">
    <property type="entry name" value="Glyco_hydro_28"/>
</dbReference>
<evidence type="ECO:0000256" key="5">
    <source>
        <dbReference type="SAM" id="SignalP"/>
    </source>
</evidence>
<dbReference type="OrthoDB" id="9795222at2"/>
<organism evidence="7 8">
    <name type="scientific">Terriglobus roseus</name>
    <dbReference type="NCBI Taxonomy" id="392734"/>
    <lineage>
        <taxon>Bacteria</taxon>
        <taxon>Pseudomonadati</taxon>
        <taxon>Acidobacteriota</taxon>
        <taxon>Terriglobia</taxon>
        <taxon>Terriglobales</taxon>
        <taxon>Acidobacteriaceae</taxon>
        <taxon>Terriglobus</taxon>
    </lineage>
</organism>
<proteinExistence type="inferred from homology"/>
<dbReference type="InterPro" id="IPR011050">
    <property type="entry name" value="Pectin_lyase_fold/virulence"/>
</dbReference>
<keyword evidence="3 4" id="KW-0326">Glycosidase</keyword>
<keyword evidence="8" id="KW-1185">Reference proteome</keyword>